<reference evidence="3" key="1">
    <citation type="submission" date="2021-02" db="EMBL/GenBank/DDBJ databases">
        <authorList>
            <person name="Dougan E. K."/>
            <person name="Rhodes N."/>
            <person name="Thang M."/>
            <person name="Chan C."/>
        </authorList>
    </citation>
    <scope>NUCLEOTIDE SEQUENCE</scope>
</reference>
<dbReference type="Proteomes" id="UP000649617">
    <property type="component" value="Unassembled WGS sequence"/>
</dbReference>
<keyword evidence="2" id="KW-0472">Membrane</keyword>
<keyword evidence="4" id="KW-1185">Reference proteome</keyword>
<accession>A0A812QA52</accession>
<keyword evidence="2" id="KW-0812">Transmembrane</keyword>
<feature type="region of interest" description="Disordered" evidence="1">
    <location>
        <begin position="374"/>
        <end position="404"/>
    </location>
</feature>
<sequence length="1177" mass="130509">MVKGVAKEKDKVAVKVAHVSAGTVVSWVMWLLNAVSLVEFNRYKMVISQVRRIYEFDLTEDADDCWYEDGEYEVRRLVKLIHDFDVFARDESLRDDHSSLHVNMWDDPDGHVSEGACAEDDCSECSLDELRSTSSLWYDMESIEEASDFESDCNCDEELTPRLYCRAVIEEVPSGPERVEVILNTGNHTVFIWGVDFEVAKHSRLSAFDLIPLRISHLEEIVAQGDGEDADQRLGETSAADQRLGTASAESNQRLGDASAEGGTRAESFLASEAVRMVVVIDEEMAEHAESPGWSLSTSMLPVHLAYNMSTTVDPSTRFTPDEWPHRSTLIWKRGREYEVFECGEYWEPNRTLDLDAPASKLLTILTKNPIEPSQLGEVRPDDRAWVPGVNPLRDRGDVGEEEGEMVVERQGEGAEGPTPGPYAVEVEGPEQEVIMVNDVRLTQESALRELRLACRFLGISKNGSKATVWNRLKRKVALAKLKVAVEASEIVKAECARACIASRAREDNYDDAEAHREFPVVSMDYMFTATQDNPLATHLILVDSQTESVQSTAIDGKGNRSLKYCVEDVVRLMNSLGYQRIGLRYHTEPAMKQIAGAVVAARLKMGLATEEEPIPPGDATHRANRSERYIHTVRTLDNCLLQTILQHTGHKIESEDPLFAWAYRHAAFLVSRFSVLKDGCTAFELIHGARRTTLGDLNIVGDGEGIDHARSVRLAPGKFSTEALKTMKGVPRDPLLDVLPSRKRKALTGSRLPVLPENVEAPPSPADEAASDPPSPAAIGPTPNEGPSVEGGVGSDTMSVSLPGESMDGRFHSEELLMDVEGHPASGHVSAIFLEEEMPTGHDDNEGYMEADEDPLAPGFDIDWAVGEVDEEYVAPDPQVDLPFVRSAKEAGREFEGMTNLQSKYVRDWRFIDPVMEHLACLQKAFAGLVCSSSRLCLYTGDIKDAYLTVPQKRPTFTRHEGLIFELKFNLPGQRAGARYFYDKLAGILKCDNLESYEAAPALFIEPKCIGVSTHVDDFEVIAEASRVDRLTKKLAESGLKFSLEGPCAVEEGECHFLKRKFVGTGDGIVVSQDSKHIDKLVELLGLRKATAKATPCPMNVNHNKVDSSPLDSERHAVYRTCIGILLYLGQDRPENLCTIKQLSGCCTCPTESDWSLLKHLVKFLNALLRIERQKS</sequence>
<feature type="region of interest" description="Disordered" evidence="1">
    <location>
        <begin position="750"/>
        <end position="809"/>
    </location>
</feature>
<dbReference type="OrthoDB" id="427668at2759"/>
<protein>
    <submittedName>
        <fullName evidence="3">LZTR1 protein</fullName>
    </submittedName>
</protein>
<feature type="transmembrane region" description="Helical" evidence="2">
    <location>
        <begin position="12"/>
        <end position="32"/>
    </location>
</feature>
<evidence type="ECO:0000256" key="2">
    <source>
        <dbReference type="SAM" id="Phobius"/>
    </source>
</evidence>
<evidence type="ECO:0000313" key="3">
    <source>
        <dbReference type="EMBL" id="CAE7370279.1"/>
    </source>
</evidence>
<dbReference type="AlphaFoldDB" id="A0A812QA52"/>
<organism evidence="3 4">
    <name type="scientific">Symbiodinium pilosum</name>
    <name type="common">Dinoflagellate</name>
    <dbReference type="NCBI Taxonomy" id="2952"/>
    <lineage>
        <taxon>Eukaryota</taxon>
        <taxon>Sar</taxon>
        <taxon>Alveolata</taxon>
        <taxon>Dinophyceae</taxon>
        <taxon>Suessiales</taxon>
        <taxon>Symbiodiniaceae</taxon>
        <taxon>Symbiodinium</taxon>
    </lineage>
</organism>
<proteinExistence type="predicted"/>
<gene>
    <name evidence="3" type="primary">LZTR1</name>
    <name evidence="3" type="ORF">SPIL2461_LOCUS8991</name>
</gene>
<evidence type="ECO:0000313" key="4">
    <source>
        <dbReference type="Proteomes" id="UP000649617"/>
    </source>
</evidence>
<feature type="region of interest" description="Disordered" evidence="1">
    <location>
        <begin position="238"/>
        <end position="263"/>
    </location>
</feature>
<comment type="caution">
    <text evidence="3">The sequence shown here is derived from an EMBL/GenBank/DDBJ whole genome shotgun (WGS) entry which is preliminary data.</text>
</comment>
<dbReference type="EMBL" id="CAJNIZ010015179">
    <property type="protein sequence ID" value="CAE7370279.1"/>
    <property type="molecule type" value="Genomic_DNA"/>
</dbReference>
<feature type="non-terminal residue" evidence="3">
    <location>
        <position position="1177"/>
    </location>
</feature>
<keyword evidence="2" id="KW-1133">Transmembrane helix</keyword>
<name>A0A812QA52_SYMPI</name>
<evidence type="ECO:0000256" key="1">
    <source>
        <dbReference type="SAM" id="MobiDB-lite"/>
    </source>
</evidence>